<dbReference type="InterPro" id="IPR035093">
    <property type="entry name" value="RelE/ParE_toxin_dom_sf"/>
</dbReference>
<dbReference type="OrthoDB" id="287917at2"/>
<reference evidence="3 4" key="1">
    <citation type="submission" date="2019-08" db="EMBL/GenBank/DDBJ databases">
        <title>Deep-cultivation of Planctomycetes and their phenomic and genomic characterization uncovers novel biology.</title>
        <authorList>
            <person name="Wiegand S."/>
            <person name="Jogler M."/>
            <person name="Boedeker C."/>
            <person name="Pinto D."/>
            <person name="Vollmers J."/>
            <person name="Rivas-Marin E."/>
            <person name="Kohn T."/>
            <person name="Peeters S.H."/>
            <person name="Heuer A."/>
            <person name="Rast P."/>
            <person name="Oberbeckmann S."/>
            <person name="Bunk B."/>
            <person name="Jeske O."/>
            <person name="Meyerdierks A."/>
            <person name="Storesund J.E."/>
            <person name="Kallscheuer N."/>
            <person name="Luecker S."/>
            <person name="Lage O.M."/>
            <person name="Pohl T."/>
            <person name="Merkel B.J."/>
            <person name="Hornburger P."/>
            <person name="Mueller R.-W."/>
            <person name="Bruemmer F."/>
            <person name="Labrenz M."/>
            <person name="Spormann A.M."/>
            <person name="Op den Camp H."/>
            <person name="Overmann J."/>
            <person name="Amann R."/>
            <person name="Jetten M.S.M."/>
            <person name="Mascher T."/>
            <person name="Medema M.H."/>
            <person name="Devos D.P."/>
            <person name="Kaster A.-K."/>
            <person name="Ovreas L."/>
            <person name="Rohde M."/>
            <person name="Galperin M.Y."/>
            <person name="Jogler C."/>
        </authorList>
    </citation>
    <scope>NUCLEOTIDE SEQUENCE [LARGE SCALE GENOMIC DNA]</scope>
    <source>
        <strain evidence="3 4">FC18</strain>
    </source>
</reference>
<keyword evidence="2" id="KW-1277">Toxin-antitoxin system</keyword>
<comment type="similarity">
    <text evidence="1">Belongs to the RelE toxin family.</text>
</comment>
<gene>
    <name evidence="3" type="ORF">MFFC18_22560</name>
</gene>
<evidence type="ECO:0000256" key="1">
    <source>
        <dbReference type="ARBA" id="ARBA00006226"/>
    </source>
</evidence>
<dbReference type="InterPro" id="IPR007712">
    <property type="entry name" value="RelE/ParE_toxin"/>
</dbReference>
<dbReference type="InterPro" id="IPR051803">
    <property type="entry name" value="TA_system_RelE-like_toxin"/>
</dbReference>
<dbReference type="AlphaFoldDB" id="A0A5B9PCV3"/>
<dbReference type="STRING" id="980251.GCA_001642875_00051"/>
<dbReference type="Proteomes" id="UP000322214">
    <property type="component" value="Chromosome"/>
</dbReference>
<protein>
    <submittedName>
        <fullName evidence="3">Plasmid stabilization system protein</fullName>
    </submittedName>
</protein>
<keyword evidence="4" id="KW-1185">Reference proteome</keyword>
<dbReference type="Pfam" id="PF05016">
    <property type="entry name" value="ParE_toxin"/>
    <property type="match status" value="1"/>
</dbReference>
<dbReference type="EMBL" id="CP042912">
    <property type="protein sequence ID" value="QEG22376.1"/>
    <property type="molecule type" value="Genomic_DNA"/>
</dbReference>
<evidence type="ECO:0000256" key="2">
    <source>
        <dbReference type="ARBA" id="ARBA00022649"/>
    </source>
</evidence>
<evidence type="ECO:0000313" key="3">
    <source>
        <dbReference type="EMBL" id="QEG22376.1"/>
    </source>
</evidence>
<dbReference type="KEGG" id="mff:MFFC18_22560"/>
<proteinExistence type="inferred from homology"/>
<evidence type="ECO:0000313" key="4">
    <source>
        <dbReference type="Proteomes" id="UP000322214"/>
    </source>
</evidence>
<name>A0A5B9PCV3_9BACT</name>
<organism evidence="3 4">
    <name type="scientific">Mariniblastus fucicola</name>
    <dbReference type="NCBI Taxonomy" id="980251"/>
    <lineage>
        <taxon>Bacteria</taxon>
        <taxon>Pseudomonadati</taxon>
        <taxon>Planctomycetota</taxon>
        <taxon>Planctomycetia</taxon>
        <taxon>Pirellulales</taxon>
        <taxon>Pirellulaceae</taxon>
        <taxon>Mariniblastus</taxon>
    </lineage>
</organism>
<sequence length="92" mass="10096">MAEVVYAPEADDDLESIVGYIARDKPTAAREWLLKLRETCETIATQSGVGEERKGFGIPGCSSFSVGQYVVFFRPIEGGIEVSRVIHGSRDM</sequence>
<accession>A0A5B9PCV3</accession>
<dbReference type="Gene3D" id="3.30.2310.20">
    <property type="entry name" value="RelE-like"/>
    <property type="match status" value="1"/>
</dbReference>
<dbReference type="RefSeq" id="WP_075081525.1">
    <property type="nucleotide sequence ID" value="NZ_CP042912.1"/>
</dbReference>
<dbReference type="PANTHER" id="PTHR33755:SF6">
    <property type="entry name" value="PLASMID STABILIZATION SYSTEM PROTEIN"/>
    <property type="match status" value="1"/>
</dbReference>
<dbReference type="PANTHER" id="PTHR33755">
    <property type="entry name" value="TOXIN PARE1-RELATED"/>
    <property type="match status" value="1"/>
</dbReference>